<organism evidence="4 5">
    <name type="scientific">Croceicoccus mobilis</name>
    <dbReference type="NCBI Taxonomy" id="1703339"/>
    <lineage>
        <taxon>Bacteria</taxon>
        <taxon>Pseudomonadati</taxon>
        <taxon>Pseudomonadota</taxon>
        <taxon>Alphaproteobacteria</taxon>
        <taxon>Sphingomonadales</taxon>
        <taxon>Erythrobacteraceae</taxon>
        <taxon>Croceicoccus</taxon>
    </lineage>
</organism>
<dbReference type="Pfam" id="PF06414">
    <property type="entry name" value="Zeta_toxin"/>
    <property type="match status" value="1"/>
</dbReference>
<name>A0A917DWN4_9SPHN</name>
<keyword evidence="5" id="KW-1185">Reference proteome</keyword>
<dbReference type="OrthoDB" id="9791543at2"/>
<keyword evidence="2" id="KW-0067">ATP-binding</keyword>
<evidence type="ECO:0000259" key="3">
    <source>
        <dbReference type="Pfam" id="PF06414"/>
    </source>
</evidence>
<protein>
    <recommendedName>
        <fullName evidence="3">Zeta toxin domain-containing protein</fullName>
    </recommendedName>
</protein>
<dbReference type="GO" id="GO:0016301">
    <property type="term" value="F:kinase activity"/>
    <property type="evidence" value="ECO:0007669"/>
    <property type="project" value="InterPro"/>
</dbReference>
<dbReference type="InterPro" id="IPR027417">
    <property type="entry name" value="P-loop_NTPase"/>
</dbReference>
<proteinExistence type="predicted"/>
<dbReference type="RefSeq" id="WP_066777710.1">
    <property type="nucleotide sequence ID" value="NZ_BMIP01000005.1"/>
</dbReference>
<feature type="domain" description="Zeta toxin" evidence="3">
    <location>
        <begin position="3"/>
        <end position="144"/>
    </location>
</feature>
<evidence type="ECO:0000256" key="1">
    <source>
        <dbReference type="ARBA" id="ARBA00022741"/>
    </source>
</evidence>
<gene>
    <name evidence="4" type="ORF">GCM10010990_25550</name>
</gene>
<keyword evidence="1" id="KW-0547">Nucleotide-binding</keyword>
<dbReference type="GO" id="GO:0005524">
    <property type="term" value="F:ATP binding"/>
    <property type="evidence" value="ECO:0007669"/>
    <property type="project" value="UniProtKB-KW"/>
</dbReference>
<evidence type="ECO:0000313" key="4">
    <source>
        <dbReference type="EMBL" id="GGD74771.1"/>
    </source>
</evidence>
<comment type="caution">
    <text evidence="4">The sequence shown here is derived from an EMBL/GenBank/DDBJ whole genome shotgun (WGS) entry which is preliminary data.</text>
</comment>
<dbReference type="PANTHER" id="PTHR39206:SF1">
    <property type="entry name" value="SLL8004 PROTEIN"/>
    <property type="match status" value="1"/>
</dbReference>
<accession>A0A917DWN4</accession>
<dbReference type="Proteomes" id="UP000612349">
    <property type="component" value="Unassembled WGS sequence"/>
</dbReference>
<dbReference type="InterPro" id="IPR010488">
    <property type="entry name" value="Zeta_toxin_domain"/>
</dbReference>
<dbReference type="Gene3D" id="3.40.50.300">
    <property type="entry name" value="P-loop containing nucleotide triphosphate hydrolases"/>
    <property type="match status" value="1"/>
</dbReference>
<dbReference type="PANTHER" id="PTHR39206">
    <property type="entry name" value="SLL8004 PROTEIN"/>
    <property type="match status" value="1"/>
</dbReference>
<reference evidence="4" key="2">
    <citation type="submission" date="2020-09" db="EMBL/GenBank/DDBJ databases">
        <authorList>
            <person name="Sun Q."/>
            <person name="Zhou Y."/>
        </authorList>
    </citation>
    <scope>NUCLEOTIDE SEQUENCE</scope>
    <source>
        <strain evidence="4">CGMCC 1.15360</strain>
    </source>
</reference>
<dbReference type="SUPFAM" id="SSF52540">
    <property type="entry name" value="P-loop containing nucleoside triphosphate hydrolases"/>
    <property type="match status" value="1"/>
</dbReference>
<sequence length="196" mass="21708">MTHPTLAIIAGPNGSGKSTLYRTRIAARFAGPFINADIIQRDELCDPSVKAAYKAAAVASKRRSEYLVSRQSFVTETVFSHPSKLDIITDAKAAGFQTYVFHVAVESPDLSVARVQARVEEGGHPVPEDKIRERYERSADFIRQAICAVDYGFVYDNSKWNSAPEPHLYFVGGQLSRILSSPAEWIQQIYGDLIKG</sequence>
<evidence type="ECO:0000256" key="2">
    <source>
        <dbReference type="ARBA" id="ARBA00022840"/>
    </source>
</evidence>
<reference evidence="4" key="1">
    <citation type="journal article" date="2014" name="Int. J. Syst. Evol. Microbiol.">
        <title>Complete genome sequence of Corynebacterium casei LMG S-19264T (=DSM 44701T), isolated from a smear-ripened cheese.</title>
        <authorList>
            <consortium name="US DOE Joint Genome Institute (JGI-PGF)"/>
            <person name="Walter F."/>
            <person name="Albersmeier A."/>
            <person name="Kalinowski J."/>
            <person name="Ruckert C."/>
        </authorList>
    </citation>
    <scope>NUCLEOTIDE SEQUENCE</scope>
    <source>
        <strain evidence="4">CGMCC 1.15360</strain>
    </source>
</reference>
<dbReference type="AlphaFoldDB" id="A0A917DWN4"/>
<evidence type="ECO:0000313" key="5">
    <source>
        <dbReference type="Proteomes" id="UP000612349"/>
    </source>
</evidence>
<dbReference type="EMBL" id="BMIP01000005">
    <property type="protein sequence ID" value="GGD74771.1"/>
    <property type="molecule type" value="Genomic_DNA"/>
</dbReference>